<organism evidence="1 2">
    <name type="scientific">Massilia violaceinigra</name>
    <dbReference type="NCBI Taxonomy" id="2045208"/>
    <lineage>
        <taxon>Bacteria</taxon>
        <taxon>Pseudomonadati</taxon>
        <taxon>Pseudomonadota</taxon>
        <taxon>Betaproteobacteria</taxon>
        <taxon>Burkholderiales</taxon>
        <taxon>Oxalobacteraceae</taxon>
        <taxon>Telluria group</taxon>
        <taxon>Massilia</taxon>
    </lineage>
</organism>
<accession>A0A2D2DRI3</accession>
<sequence>MPVYVQHEVLGKVNDVFNAETLWQAPGLALFSRRPLLRDLLERSPREHRGRAPTRCFSHITLMLAQDEVDDDRHLTRGARVRDLAQSLTALHQKDFGDLLGSDDVRYDVIGTDALEPGQVEVKFGHAVYLPAAGEQPLYTVETSRDSAIWQAVCPIFPQQRLALIGHDADLASHAVPAWPFGTVGAILLINDGPDAPIEVQVRPKGAFDCVLDPLSGHYVVSAKGDSAGARLLMRVRRAGAAPIPAPSGKPAAVWKARAPAGLDAGDTAVPFSHRPAAAPVESDATYAPLAQQRVSLVGLALPCLSRYHDTGAVSMEIGLAPSLQLAADGEAAAIGFAVDAADQLFAVTGAGRQPIEAPATFTPVDARAVELLAVAPAMAERYRALLRLPHPIAAPVASGARFAFGRSAPMLAALRVLDSARFLRLAGGADSASADRIGLSRSAFSFEAGPGGYRIGRLSATQALYHLDDQLVFVASIGEASADKPYMLPSGHHLVAGHYVLRFDA</sequence>
<dbReference type="RefSeq" id="WP_099879875.1">
    <property type="nucleotide sequence ID" value="NZ_CP024608.1"/>
</dbReference>
<dbReference type="Proteomes" id="UP000229897">
    <property type="component" value="Chromosome"/>
</dbReference>
<dbReference type="KEGG" id="mass:CR152_26020"/>
<protein>
    <submittedName>
        <fullName evidence="1">Uncharacterized protein</fullName>
    </submittedName>
</protein>
<reference evidence="1" key="1">
    <citation type="submission" date="2017-10" db="EMBL/GenBank/DDBJ databases">
        <title>Massilia psychrophilum sp. nov., a novel purple-pigmented bacterium isolated from Tianshan glacier, Xinjiang Municipality, China.</title>
        <authorList>
            <person name="Wang H."/>
        </authorList>
    </citation>
    <scope>NUCLEOTIDE SEQUENCE [LARGE SCALE GENOMIC DNA]</scope>
    <source>
        <strain evidence="1">B2</strain>
    </source>
</reference>
<dbReference type="OrthoDB" id="8708258at2"/>
<evidence type="ECO:0000313" key="2">
    <source>
        <dbReference type="Proteomes" id="UP000229897"/>
    </source>
</evidence>
<keyword evidence="2" id="KW-1185">Reference proteome</keyword>
<name>A0A2D2DRI3_9BURK</name>
<dbReference type="AlphaFoldDB" id="A0A2D2DRI3"/>
<evidence type="ECO:0000313" key="1">
    <source>
        <dbReference type="EMBL" id="ATQ77573.1"/>
    </source>
</evidence>
<dbReference type="EMBL" id="CP024608">
    <property type="protein sequence ID" value="ATQ77573.1"/>
    <property type="molecule type" value="Genomic_DNA"/>
</dbReference>
<gene>
    <name evidence="1" type="ORF">CR152_26020</name>
</gene>
<proteinExistence type="predicted"/>